<dbReference type="InterPro" id="IPR039856">
    <property type="entry name" value="EMC2-like"/>
</dbReference>
<keyword evidence="4" id="KW-0256">Endoplasmic reticulum</keyword>
<name>A0A1Y2FU85_PROLT</name>
<dbReference type="STRING" id="56484.A0A1Y2FU85"/>
<evidence type="ECO:0000256" key="2">
    <source>
        <dbReference type="ARBA" id="ARBA00022803"/>
    </source>
</evidence>
<evidence type="ECO:0000256" key="3">
    <source>
        <dbReference type="PROSITE-ProRule" id="PRU00339"/>
    </source>
</evidence>
<gene>
    <name evidence="6" type="ORF">BCR37DRAFT_375443</name>
</gene>
<keyword evidence="7" id="KW-1185">Reference proteome</keyword>
<dbReference type="RefSeq" id="XP_040728076.1">
    <property type="nucleotide sequence ID" value="XM_040868380.1"/>
</dbReference>
<dbReference type="OMA" id="MSDQEGW"/>
<feature type="repeat" description="TPR" evidence="3">
    <location>
        <begin position="78"/>
        <end position="111"/>
    </location>
</feature>
<dbReference type="InterPro" id="IPR019734">
    <property type="entry name" value="TPR_rpt"/>
</dbReference>
<evidence type="ECO:0000256" key="1">
    <source>
        <dbReference type="ARBA" id="ARBA00022737"/>
    </source>
</evidence>
<dbReference type="Gene3D" id="1.25.40.10">
    <property type="entry name" value="Tetratricopeptide repeat domain"/>
    <property type="match status" value="1"/>
</dbReference>
<feature type="domain" description="EMC2 TPR-like" evidence="5">
    <location>
        <begin position="84"/>
        <end position="198"/>
    </location>
</feature>
<dbReference type="InterPro" id="IPR011990">
    <property type="entry name" value="TPR-like_helical_dom_sf"/>
</dbReference>
<dbReference type="GO" id="GO:0072546">
    <property type="term" value="C:EMC complex"/>
    <property type="evidence" value="ECO:0007669"/>
    <property type="project" value="UniProtKB-UniRule"/>
</dbReference>
<keyword evidence="4" id="KW-0472">Membrane</keyword>
<reference evidence="6 7" key="1">
    <citation type="submission" date="2016-07" db="EMBL/GenBank/DDBJ databases">
        <title>Pervasive Adenine N6-methylation of Active Genes in Fungi.</title>
        <authorList>
            <consortium name="DOE Joint Genome Institute"/>
            <person name="Mondo S.J."/>
            <person name="Dannebaum R.O."/>
            <person name="Kuo R.C."/>
            <person name="Labutti K."/>
            <person name="Haridas S."/>
            <person name="Kuo A."/>
            <person name="Salamov A."/>
            <person name="Ahrendt S.R."/>
            <person name="Lipzen A."/>
            <person name="Sullivan W."/>
            <person name="Andreopoulos W.B."/>
            <person name="Clum A."/>
            <person name="Lindquist E."/>
            <person name="Daum C."/>
            <person name="Ramamoorthy G.K."/>
            <person name="Gryganskyi A."/>
            <person name="Culley D."/>
            <person name="Magnuson J.K."/>
            <person name="James T.Y."/>
            <person name="O'Malley M.A."/>
            <person name="Stajich J.E."/>
            <person name="Spatafora J.W."/>
            <person name="Visel A."/>
            <person name="Grigoriev I.V."/>
        </authorList>
    </citation>
    <scope>NUCLEOTIDE SEQUENCE [LARGE SCALE GENOMIC DNA]</scope>
    <source>
        <strain evidence="6 7">12-1054</strain>
    </source>
</reference>
<dbReference type="PANTHER" id="PTHR12760">
    <property type="entry name" value="TETRATRICOPEPTIDE REPEAT PROTEIN"/>
    <property type="match status" value="1"/>
</dbReference>
<dbReference type="AlphaFoldDB" id="A0A1Y2FU85"/>
<dbReference type="InterPro" id="IPR055217">
    <property type="entry name" value="TPR_EMC2"/>
</dbReference>
<evidence type="ECO:0000313" key="6">
    <source>
        <dbReference type="EMBL" id="ORY87581.1"/>
    </source>
</evidence>
<comment type="function">
    <text evidence="4">Part of the endoplasmic reticulum membrane protein complex (EMC) that enables the energy-independent insertion into endoplasmic reticulum membranes of newly synthesized membrane proteins.</text>
</comment>
<proteinExistence type="inferred from homology"/>
<evidence type="ECO:0000313" key="7">
    <source>
        <dbReference type="Proteomes" id="UP000193685"/>
    </source>
</evidence>
<dbReference type="GeneID" id="63784979"/>
<dbReference type="SUPFAM" id="SSF48452">
    <property type="entry name" value="TPR-like"/>
    <property type="match status" value="1"/>
</dbReference>
<evidence type="ECO:0000259" key="5">
    <source>
        <dbReference type="Pfam" id="PF22890"/>
    </source>
</evidence>
<dbReference type="Pfam" id="PF22890">
    <property type="entry name" value="TPR_EMC2"/>
    <property type="match status" value="1"/>
</dbReference>
<dbReference type="SMART" id="SM00028">
    <property type="entry name" value="TPR"/>
    <property type="match status" value="3"/>
</dbReference>
<dbReference type="PROSITE" id="PS50005">
    <property type="entry name" value="TPR"/>
    <property type="match status" value="2"/>
</dbReference>
<accession>A0A1Y2FU85</accession>
<comment type="subunit">
    <text evidence="4">Component of the ER membrane protein complex (EMC).</text>
</comment>
<dbReference type="Proteomes" id="UP000193685">
    <property type="component" value="Unassembled WGS sequence"/>
</dbReference>
<comment type="similarity">
    <text evidence="4">Belongs to the EMC2 family.</text>
</comment>
<sequence>MLDLEELRRRRQHARLSDDPAEVAATVQSLINSGKISSTGIEQWDLYEQGMVAALIVADDSLALECLTRLSDKFPESARVHALKGMHLEATKDADAALAFYNKVLAVEPTNVPVIKRRITLFKSTGKVGDAIQALCTYVDVFYTDADAWAELAELYASVNAHERANFCYGEAVLLAPHESMTHLLYADSFYTLAIQHPGSNHMEHALREYLRAIELRDNSLRAFCGVKVCCSALMGDLKETTAVELKKLDLLATKQLAQLTSKGLAGAQEVEFAKSLLGQAQLVK</sequence>
<evidence type="ECO:0000256" key="4">
    <source>
        <dbReference type="RuleBase" id="RU367091"/>
    </source>
</evidence>
<feature type="repeat" description="TPR" evidence="3">
    <location>
        <begin position="146"/>
        <end position="179"/>
    </location>
</feature>
<organism evidence="6 7">
    <name type="scientific">Protomyces lactucae-debilis</name>
    <dbReference type="NCBI Taxonomy" id="2754530"/>
    <lineage>
        <taxon>Eukaryota</taxon>
        <taxon>Fungi</taxon>
        <taxon>Dikarya</taxon>
        <taxon>Ascomycota</taxon>
        <taxon>Taphrinomycotina</taxon>
        <taxon>Taphrinomycetes</taxon>
        <taxon>Taphrinales</taxon>
        <taxon>Protomycetaceae</taxon>
        <taxon>Protomyces</taxon>
    </lineage>
</organism>
<dbReference type="EMBL" id="MCFI01000001">
    <property type="protein sequence ID" value="ORY87581.1"/>
    <property type="molecule type" value="Genomic_DNA"/>
</dbReference>
<comment type="subcellular location">
    <subcellularLocation>
        <location evidence="4">Endoplasmic reticulum membrane</location>
        <topology evidence="4">Peripheral membrane protein</topology>
        <orientation evidence="4">Cytoplasmic side</orientation>
    </subcellularLocation>
</comment>
<keyword evidence="1" id="KW-0677">Repeat</keyword>
<comment type="caution">
    <text evidence="6">The sequence shown here is derived from an EMBL/GenBank/DDBJ whole genome shotgun (WGS) entry which is preliminary data.</text>
</comment>
<dbReference type="OrthoDB" id="124397at2759"/>
<keyword evidence="2 3" id="KW-0802">TPR repeat</keyword>
<protein>
    <recommendedName>
        <fullName evidence="4">ER membrane protein complex subunit 2</fullName>
    </recommendedName>
</protein>